<feature type="chain" id="PRO_5045061764" description="Proline iminopeptidase" evidence="11">
    <location>
        <begin position="24"/>
        <end position="478"/>
    </location>
</feature>
<reference evidence="14" key="1">
    <citation type="journal article" date="2019" name="Int. J. Syst. Evol. Microbiol.">
        <title>The Global Catalogue of Microorganisms (GCM) 10K type strain sequencing project: providing services to taxonomists for standard genome sequencing and annotation.</title>
        <authorList>
            <consortium name="The Broad Institute Genomics Platform"/>
            <consortium name="The Broad Institute Genome Sequencing Center for Infectious Disease"/>
            <person name="Wu L."/>
            <person name="Ma J."/>
        </authorList>
    </citation>
    <scope>NUCLEOTIDE SEQUENCE [LARGE SCALE GENOMIC DNA]</scope>
    <source>
        <strain evidence="14">KCTC 42986</strain>
    </source>
</reference>
<dbReference type="Proteomes" id="UP001595530">
    <property type="component" value="Unassembled WGS sequence"/>
</dbReference>
<evidence type="ECO:0000256" key="3">
    <source>
        <dbReference type="ARBA" id="ARBA00010088"/>
    </source>
</evidence>
<keyword evidence="9 13" id="KW-0378">Hydrolase</keyword>
<feature type="domain" description="AB hydrolase-1" evidence="12">
    <location>
        <begin position="79"/>
        <end position="434"/>
    </location>
</feature>
<dbReference type="SUPFAM" id="SSF53474">
    <property type="entry name" value="alpha/beta-Hydrolases"/>
    <property type="match status" value="1"/>
</dbReference>
<keyword evidence="8" id="KW-0645">Protease</keyword>
<evidence type="ECO:0000256" key="1">
    <source>
        <dbReference type="ARBA" id="ARBA00001585"/>
    </source>
</evidence>
<name>A0ABV7F866_9BURK</name>
<evidence type="ECO:0000256" key="4">
    <source>
        <dbReference type="ARBA" id="ARBA00012568"/>
    </source>
</evidence>
<dbReference type="Pfam" id="PF00561">
    <property type="entry name" value="Abhydrolase_1"/>
    <property type="match status" value="1"/>
</dbReference>
<dbReference type="InterPro" id="IPR005944">
    <property type="entry name" value="Pro_iminopeptidase"/>
</dbReference>
<evidence type="ECO:0000256" key="5">
    <source>
        <dbReference type="ARBA" id="ARBA00021843"/>
    </source>
</evidence>
<comment type="similarity">
    <text evidence="3">Belongs to the peptidase S33 family.</text>
</comment>
<feature type="signal peptide" evidence="11">
    <location>
        <begin position="1"/>
        <end position="23"/>
    </location>
</feature>
<comment type="subcellular location">
    <subcellularLocation>
        <location evidence="2">Cytoplasm</location>
    </subcellularLocation>
</comment>
<dbReference type="PANTHER" id="PTHR43722:SF1">
    <property type="entry name" value="PROLINE IMINOPEPTIDASE"/>
    <property type="match status" value="1"/>
</dbReference>
<evidence type="ECO:0000256" key="11">
    <source>
        <dbReference type="SAM" id="SignalP"/>
    </source>
</evidence>
<evidence type="ECO:0000256" key="7">
    <source>
        <dbReference type="ARBA" id="ARBA00022490"/>
    </source>
</evidence>
<protein>
    <recommendedName>
        <fullName evidence="5">Proline iminopeptidase</fullName>
        <ecNumber evidence="4">3.4.11.5</ecNumber>
    </recommendedName>
    <alternativeName>
        <fullName evidence="10">Prolyl aminopeptidase</fullName>
    </alternativeName>
</protein>
<proteinExistence type="inferred from homology"/>
<organism evidence="13 14">
    <name type="scientific">Undibacterium arcticum</name>
    <dbReference type="NCBI Taxonomy" id="1762892"/>
    <lineage>
        <taxon>Bacteria</taxon>
        <taxon>Pseudomonadati</taxon>
        <taxon>Pseudomonadota</taxon>
        <taxon>Betaproteobacteria</taxon>
        <taxon>Burkholderiales</taxon>
        <taxon>Oxalobacteraceae</taxon>
        <taxon>Undibacterium</taxon>
    </lineage>
</organism>
<dbReference type="InterPro" id="IPR029058">
    <property type="entry name" value="AB_hydrolase_fold"/>
</dbReference>
<dbReference type="InterPro" id="IPR002410">
    <property type="entry name" value="Peptidase_S33"/>
</dbReference>
<dbReference type="EMBL" id="JBHRTP010000105">
    <property type="protein sequence ID" value="MFC3111244.1"/>
    <property type="molecule type" value="Genomic_DNA"/>
</dbReference>
<dbReference type="PANTHER" id="PTHR43722">
    <property type="entry name" value="PROLINE IMINOPEPTIDASE"/>
    <property type="match status" value="1"/>
</dbReference>
<dbReference type="GO" id="GO:0016787">
    <property type="term" value="F:hydrolase activity"/>
    <property type="evidence" value="ECO:0007669"/>
    <property type="project" value="UniProtKB-KW"/>
</dbReference>
<comment type="catalytic activity">
    <reaction evidence="1">
        <text>Release of N-terminal proline from a peptide.</text>
        <dbReference type="EC" id="3.4.11.5"/>
    </reaction>
</comment>
<evidence type="ECO:0000256" key="2">
    <source>
        <dbReference type="ARBA" id="ARBA00004496"/>
    </source>
</evidence>
<sequence>MKHSFALLVKLLALSALSAGAFAAPASQQGSSCHLPGYDQPLRCVTVPVPVDYQHPDGAKMGLHVTLAPALKELARSDPVFVLAGGPGQAGSDILQVLDIAFGKARATRDIVLIDQRGTGRSGKLSCDSERTATELPEHEQGKVVADCMRSLHKPFAAYNTENSARDLEQIRVALGYPVVNVWGASYGTRLGQAYARLFPASVRSMILDGVAAPEQIIFAWGKDAQASLDAVFKRCHEDAACAAAYPALPSQFASLLKRVNGGAVTLDFAHPRSARPMHMKLEPVNFVQTVRAALYSATSSSRLPFLIDAAEKGNWRPFLAQMYSSSDFAVGGMATGLMLAVTCAEDLSRLTPQIVAEEERSSFLAGAEVKMIPGWCQYVKVPAITYREPSELHMPVLLLSGALDPVTPPYRADSARKHMPHGQAFVVANAGHGVSQLGCAPRLLREFLDQPQQALQAQCLADISRPSFQLGAAGPHP</sequence>
<evidence type="ECO:0000313" key="13">
    <source>
        <dbReference type="EMBL" id="MFC3111244.1"/>
    </source>
</evidence>
<evidence type="ECO:0000259" key="12">
    <source>
        <dbReference type="Pfam" id="PF00561"/>
    </source>
</evidence>
<gene>
    <name evidence="13" type="ORF">ACFOFO_25410</name>
</gene>
<comment type="caution">
    <text evidence="13">The sequence shown here is derived from an EMBL/GenBank/DDBJ whole genome shotgun (WGS) entry which is preliminary data.</text>
</comment>
<dbReference type="RefSeq" id="WP_390322648.1">
    <property type="nucleotide sequence ID" value="NZ_JBHRTP010000105.1"/>
</dbReference>
<evidence type="ECO:0000256" key="9">
    <source>
        <dbReference type="ARBA" id="ARBA00022801"/>
    </source>
</evidence>
<evidence type="ECO:0000256" key="6">
    <source>
        <dbReference type="ARBA" id="ARBA00022438"/>
    </source>
</evidence>
<dbReference type="Gene3D" id="3.40.50.1820">
    <property type="entry name" value="alpha/beta hydrolase"/>
    <property type="match status" value="1"/>
</dbReference>
<keyword evidence="6" id="KW-0031">Aminopeptidase</keyword>
<keyword evidence="11" id="KW-0732">Signal</keyword>
<evidence type="ECO:0000256" key="10">
    <source>
        <dbReference type="ARBA" id="ARBA00029605"/>
    </source>
</evidence>
<dbReference type="PRINTS" id="PR00793">
    <property type="entry name" value="PROAMNOPTASE"/>
</dbReference>
<evidence type="ECO:0000313" key="14">
    <source>
        <dbReference type="Proteomes" id="UP001595530"/>
    </source>
</evidence>
<keyword evidence="7" id="KW-0963">Cytoplasm</keyword>
<dbReference type="InterPro" id="IPR000073">
    <property type="entry name" value="AB_hydrolase_1"/>
</dbReference>
<dbReference type="EC" id="3.4.11.5" evidence="4"/>
<accession>A0ABV7F866</accession>
<keyword evidence="14" id="KW-1185">Reference proteome</keyword>
<evidence type="ECO:0000256" key="8">
    <source>
        <dbReference type="ARBA" id="ARBA00022670"/>
    </source>
</evidence>